<dbReference type="EMBL" id="FO082047">
    <property type="protein sequence ID" value="CCE85888.1"/>
    <property type="molecule type" value="Genomic_DNA"/>
</dbReference>
<dbReference type="eggNOG" id="ENOG502S30T">
    <property type="taxonomic scope" value="Eukaryota"/>
</dbReference>
<comment type="subunit">
    <text evidence="3">Interacts with ERF2.</text>
</comment>
<feature type="domain" description="Golgin subfamily A member 7/ERF4" evidence="7">
    <location>
        <begin position="72"/>
        <end position="231"/>
    </location>
</feature>
<comment type="similarity">
    <text evidence="2">Belongs to the ERF4 family.</text>
</comment>
<name>G8Y277_PICSO</name>
<dbReference type="OrthoDB" id="5377273at2759"/>
<dbReference type="PANTHER" id="PTHR13254">
    <property type="entry name" value="GOLGI AUTOANTIGEN, GOLGIN SUBFAMILY A, 7"/>
    <property type="match status" value="1"/>
</dbReference>
<evidence type="ECO:0000313" key="9">
    <source>
        <dbReference type="Proteomes" id="UP000005222"/>
    </source>
</evidence>
<dbReference type="Pfam" id="PF10256">
    <property type="entry name" value="Erf4"/>
    <property type="match status" value="1"/>
</dbReference>
<evidence type="ECO:0000256" key="3">
    <source>
        <dbReference type="ARBA" id="ARBA00011396"/>
    </source>
</evidence>
<dbReference type="InterPro" id="IPR019383">
    <property type="entry name" value="Golgin_A_7/ERF4"/>
</dbReference>
<dbReference type="Proteomes" id="UP000005222">
    <property type="component" value="Chromosome M"/>
</dbReference>
<dbReference type="OMA" id="WSEEYAN"/>
<dbReference type="GO" id="GO:0031211">
    <property type="term" value="C:endoplasmic reticulum palmitoyltransferase complex"/>
    <property type="evidence" value="ECO:0007669"/>
    <property type="project" value="TreeGrafter"/>
</dbReference>
<dbReference type="InParanoid" id="G8Y277"/>
<evidence type="ECO:0000256" key="1">
    <source>
        <dbReference type="ARBA" id="ARBA00004406"/>
    </source>
</evidence>
<sequence length="241" mass="27963">MNTPDTKYKKYDDKSTSEEDGSLLFFNYHEFTVDDYNRMKYESETQGKALVVTHFPNNDTTRWSEEYANTRIVRVPRIFNTSDESDIVPQFSSYILGNEPAAFTEKEKAPDSKFSPIGAYQEEIFGSSSRTPLVPGLISEECFLEIITNVNRYLKEAFSPYSFWNFKDNVLDMLSGTLYSKVFCAFIRESHCKRKLDDLEHYISQEVNLKLLKDAPGVKVISPRRTGYLSVRITFFYRSIV</sequence>
<dbReference type="HOGENOM" id="CLU_087349_0_0_1"/>
<evidence type="ECO:0000313" key="8">
    <source>
        <dbReference type="EMBL" id="CCE85888.1"/>
    </source>
</evidence>
<keyword evidence="6" id="KW-0472">Membrane</keyword>
<dbReference type="FunCoup" id="G8Y277">
    <property type="interactions" value="85"/>
</dbReference>
<dbReference type="STRING" id="559304.G8Y277"/>
<keyword evidence="5" id="KW-0256">Endoplasmic reticulum</keyword>
<comment type="subcellular location">
    <subcellularLocation>
        <location evidence="1">Endoplasmic reticulum membrane</location>
        <topology evidence="1">Peripheral membrane protein</topology>
    </subcellularLocation>
</comment>
<proteinExistence type="inferred from homology"/>
<evidence type="ECO:0000256" key="5">
    <source>
        <dbReference type="ARBA" id="ARBA00022824"/>
    </source>
</evidence>
<dbReference type="InterPro" id="IPR051371">
    <property type="entry name" value="Ras_palmitoyltransferase"/>
</dbReference>
<keyword evidence="9" id="KW-1185">Reference proteome</keyword>
<protein>
    <recommendedName>
        <fullName evidence="4">Ras modification protein ERF4</fullName>
    </recommendedName>
</protein>
<evidence type="ECO:0000259" key="7">
    <source>
        <dbReference type="Pfam" id="PF10256"/>
    </source>
</evidence>
<organism evidence="8 9">
    <name type="scientific">Pichia sorbitophila (strain ATCC MYA-4447 / BCRC 22081 / CBS 7064 / NBRC 10061 / NRRL Y-12695)</name>
    <name type="common">Hybrid yeast</name>
    <dbReference type="NCBI Taxonomy" id="559304"/>
    <lineage>
        <taxon>Eukaryota</taxon>
        <taxon>Fungi</taxon>
        <taxon>Dikarya</taxon>
        <taxon>Ascomycota</taxon>
        <taxon>Saccharomycotina</taxon>
        <taxon>Pichiomycetes</taxon>
        <taxon>Debaryomycetaceae</taxon>
        <taxon>Millerozyma</taxon>
    </lineage>
</organism>
<dbReference type="GO" id="GO:0006612">
    <property type="term" value="P:protein targeting to membrane"/>
    <property type="evidence" value="ECO:0007669"/>
    <property type="project" value="TreeGrafter"/>
</dbReference>
<dbReference type="AlphaFoldDB" id="G8Y277"/>
<dbReference type="PANTHER" id="PTHR13254:SF0">
    <property type="entry name" value="GOLGIN SUBFAMILY A MEMBER 7_ERF4 DOMAIN-CONTAINING PROTEIN"/>
    <property type="match status" value="1"/>
</dbReference>
<dbReference type="GO" id="GO:0005789">
    <property type="term" value="C:endoplasmic reticulum membrane"/>
    <property type="evidence" value="ECO:0007669"/>
    <property type="project" value="UniProtKB-SubCell"/>
</dbReference>
<evidence type="ECO:0000256" key="6">
    <source>
        <dbReference type="ARBA" id="ARBA00023136"/>
    </source>
</evidence>
<evidence type="ECO:0000256" key="4">
    <source>
        <dbReference type="ARBA" id="ARBA00018463"/>
    </source>
</evidence>
<evidence type="ECO:0000256" key="2">
    <source>
        <dbReference type="ARBA" id="ARBA00007732"/>
    </source>
</evidence>
<accession>G8Y277</accession>
<reference evidence="8 9" key="1">
    <citation type="journal article" date="2012" name="G3 (Bethesda)">
        <title>Pichia sorbitophila, an interspecies yeast hybrid reveals early steps of genome resolution following polyploidization.</title>
        <authorList>
            <person name="Leh Louis V."/>
            <person name="Despons L."/>
            <person name="Friedrich A."/>
            <person name="Martin T."/>
            <person name="Durrens P."/>
            <person name="Casaregola S."/>
            <person name="Neuveglise C."/>
            <person name="Fairhead C."/>
            <person name="Marck C."/>
            <person name="Cruz J.A."/>
            <person name="Straub M.L."/>
            <person name="Kugler V."/>
            <person name="Sacerdot C."/>
            <person name="Uzunov Z."/>
            <person name="Thierry A."/>
            <person name="Weiss S."/>
            <person name="Bleykasten C."/>
            <person name="De Montigny J."/>
            <person name="Jacques N."/>
            <person name="Jung P."/>
            <person name="Lemaire M."/>
            <person name="Mallet S."/>
            <person name="Morel G."/>
            <person name="Richard G.F."/>
            <person name="Sarkar A."/>
            <person name="Savel G."/>
            <person name="Schacherer J."/>
            <person name="Seret M.L."/>
            <person name="Talla E."/>
            <person name="Samson G."/>
            <person name="Jubin C."/>
            <person name="Poulain J."/>
            <person name="Vacherie B."/>
            <person name="Barbe V."/>
            <person name="Pelletier E."/>
            <person name="Sherman D.J."/>
            <person name="Westhof E."/>
            <person name="Weissenbach J."/>
            <person name="Baret P.V."/>
            <person name="Wincker P."/>
            <person name="Gaillardin C."/>
            <person name="Dujon B."/>
            <person name="Souciet J.L."/>
        </authorList>
    </citation>
    <scope>NUCLEOTIDE SEQUENCE [LARGE SCALE GENOMIC DNA]</scope>
    <source>
        <strain evidence="9">ATCC MYA-4447 / BCRC 22081 / CBS 7064 / NBRC 10061 / NRRL Y-12695</strain>
    </source>
</reference>
<gene>
    <name evidence="8" type="primary">Piso0_005525</name>
    <name evidence="8" type="ORF">GNLVRS01_PISO0M16600g</name>
</gene>